<dbReference type="AlphaFoldDB" id="A0A8J2SKQ8"/>
<dbReference type="GO" id="GO:0016020">
    <property type="term" value="C:membrane"/>
    <property type="evidence" value="ECO:0007669"/>
    <property type="project" value="UniProtKB-SubCell"/>
</dbReference>
<evidence type="ECO:0000256" key="4">
    <source>
        <dbReference type="ARBA" id="ARBA00023136"/>
    </source>
</evidence>
<comment type="caution">
    <text evidence="6">The sequence shown here is derived from an EMBL/GenBank/DDBJ whole genome shotgun (WGS) entry which is preliminary data.</text>
</comment>
<evidence type="ECO:0000313" key="6">
    <source>
        <dbReference type="EMBL" id="CAH0373715.1"/>
    </source>
</evidence>
<gene>
    <name evidence="6" type="ORF">PECAL_4P09450</name>
</gene>
<dbReference type="GO" id="GO:0008521">
    <property type="term" value="F:acetyl-CoA transmembrane transporter activity"/>
    <property type="evidence" value="ECO:0007669"/>
    <property type="project" value="InterPro"/>
</dbReference>
<dbReference type="SUPFAM" id="SSF103473">
    <property type="entry name" value="MFS general substrate transporter"/>
    <property type="match status" value="1"/>
</dbReference>
<dbReference type="InterPro" id="IPR036259">
    <property type="entry name" value="MFS_trans_sf"/>
</dbReference>
<dbReference type="Pfam" id="PF13000">
    <property type="entry name" value="Acatn"/>
    <property type="match status" value="2"/>
</dbReference>
<keyword evidence="7" id="KW-1185">Reference proteome</keyword>
<organism evidence="6 7">
    <name type="scientific">Pelagomonas calceolata</name>
    <dbReference type="NCBI Taxonomy" id="35677"/>
    <lineage>
        <taxon>Eukaryota</taxon>
        <taxon>Sar</taxon>
        <taxon>Stramenopiles</taxon>
        <taxon>Ochrophyta</taxon>
        <taxon>Pelagophyceae</taxon>
        <taxon>Pelagomonadales</taxon>
        <taxon>Pelagomonadaceae</taxon>
        <taxon>Pelagomonas</taxon>
    </lineage>
</organism>
<dbReference type="OrthoDB" id="6415790at2759"/>
<evidence type="ECO:0000313" key="7">
    <source>
        <dbReference type="Proteomes" id="UP000789595"/>
    </source>
</evidence>
<evidence type="ECO:0000256" key="2">
    <source>
        <dbReference type="ARBA" id="ARBA00022692"/>
    </source>
</evidence>
<comment type="subcellular location">
    <subcellularLocation>
        <location evidence="1">Membrane</location>
        <topology evidence="1">Multi-pass membrane protein</topology>
    </subcellularLocation>
</comment>
<evidence type="ECO:0000256" key="3">
    <source>
        <dbReference type="ARBA" id="ARBA00022989"/>
    </source>
</evidence>
<keyword evidence="2 5" id="KW-0812">Transmembrane</keyword>
<evidence type="ECO:0008006" key="8">
    <source>
        <dbReference type="Google" id="ProtNLM"/>
    </source>
</evidence>
<name>A0A8J2SKQ8_9STRA</name>
<dbReference type="InterPro" id="IPR024371">
    <property type="entry name" value="AcetylCoA_trans_1-like"/>
</dbReference>
<feature type="transmembrane region" description="Helical" evidence="5">
    <location>
        <begin position="50"/>
        <end position="72"/>
    </location>
</feature>
<keyword evidence="4 5" id="KW-0472">Membrane</keyword>
<evidence type="ECO:0000256" key="1">
    <source>
        <dbReference type="ARBA" id="ARBA00004141"/>
    </source>
</evidence>
<dbReference type="GO" id="GO:0035348">
    <property type="term" value="P:acetyl-CoA transmembrane transport"/>
    <property type="evidence" value="ECO:0007669"/>
    <property type="project" value="InterPro"/>
</dbReference>
<dbReference type="PANTHER" id="PTHR12778:SF9">
    <property type="entry name" value="ACETYL-COENZYME A TRANSPORTER 1"/>
    <property type="match status" value="1"/>
</dbReference>
<dbReference type="EMBL" id="CAKKNE010000004">
    <property type="protein sequence ID" value="CAH0373715.1"/>
    <property type="molecule type" value="Genomic_DNA"/>
</dbReference>
<dbReference type="PANTHER" id="PTHR12778">
    <property type="entry name" value="SOLUTE CARRIER FAMILY 33 ACETYL-COA TRANSPORTER -RELATED"/>
    <property type="match status" value="1"/>
</dbReference>
<reference evidence="6" key="1">
    <citation type="submission" date="2021-11" db="EMBL/GenBank/DDBJ databases">
        <authorList>
            <consortium name="Genoscope - CEA"/>
            <person name="William W."/>
        </authorList>
    </citation>
    <scope>NUCLEOTIDE SEQUENCE</scope>
</reference>
<accession>A0A8J2SKQ8</accession>
<dbReference type="InterPro" id="IPR004752">
    <property type="entry name" value="AmpG_permease/AT-1"/>
</dbReference>
<sequence length="439" mass="45810">MGEADDAAGDLRAAGLLLALYTLQGIPMGLSGAVPLLLAGRASYAEQALLSLASLPFSLKLLWAPLVDAAYVRRWGRRKTWLVPTQLLIGATMLLSRGRVDAWVAAAAPPVPRIAAYFAALYALCATQDVAVDGWALTLLSKRRAGWAATCNGVGQSLGYALSYVGFVALHARGRVSLAAFVGACGAGFLLTTAAVALGCRERAEAGAAVAPRAAYGRALAALRLPAVRRLAVVLLTCKAAFGCVDGAAQLEAVRRGLPTEAVAALAPPLLLASVALPLAAARWTAGPRPLSSAFLWGFRLRLALNPLTYVVLRCVEAAPASRRAYRAYAALALLREAGSTLMFTSMMAFFARVADPGLGGTYMTLLNTLANVGAKWPPPSLALWGLGALAGASGDPLRVELLACTAAGGLWVVGFPAFLRRLEAVPRERWRPGARKAS</sequence>
<evidence type="ECO:0000256" key="5">
    <source>
        <dbReference type="SAM" id="Phobius"/>
    </source>
</evidence>
<feature type="transmembrane region" description="Helical" evidence="5">
    <location>
        <begin position="400"/>
        <end position="420"/>
    </location>
</feature>
<feature type="transmembrane region" description="Helical" evidence="5">
    <location>
        <begin position="328"/>
        <end position="352"/>
    </location>
</feature>
<feature type="transmembrane region" description="Helical" evidence="5">
    <location>
        <begin position="176"/>
        <end position="198"/>
    </location>
</feature>
<protein>
    <recommendedName>
        <fullName evidence="8">Acetyl-coenzyme A transporter 1</fullName>
    </recommendedName>
</protein>
<dbReference type="Proteomes" id="UP000789595">
    <property type="component" value="Unassembled WGS sequence"/>
</dbReference>
<keyword evidence="3 5" id="KW-1133">Transmembrane helix</keyword>
<feature type="transmembrane region" description="Helical" evidence="5">
    <location>
        <begin position="16"/>
        <end position="38"/>
    </location>
</feature>
<feature type="transmembrane region" description="Helical" evidence="5">
    <location>
        <begin position="147"/>
        <end position="170"/>
    </location>
</feature>
<proteinExistence type="predicted"/>